<dbReference type="InterPro" id="IPR001487">
    <property type="entry name" value="Bromodomain"/>
</dbReference>
<feature type="domain" description="PHD-type" evidence="14">
    <location>
        <begin position="918"/>
        <end position="965"/>
    </location>
</feature>
<keyword evidence="5" id="KW-0862">Zinc</keyword>
<dbReference type="InterPro" id="IPR036427">
    <property type="entry name" value="Bromodomain-like_sf"/>
</dbReference>
<dbReference type="CDD" id="cd05502">
    <property type="entry name" value="Bromo_tif1_like"/>
    <property type="match status" value="1"/>
</dbReference>
<reference evidence="16 17" key="1">
    <citation type="submission" date="2019-04" db="EMBL/GenBank/DDBJ databases">
        <authorList>
            <consortium name="Wellcome Sanger Institute Data Sharing"/>
        </authorList>
    </citation>
    <scope>NUCLEOTIDE SEQUENCE [LARGE SCALE GENOMIC DNA]</scope>
</reference>
<name>A0A8C9RRM9_SCLFO</name>
<evidence type="ECO:0000256" key="8">
    <source>
        <dbReference type="ARBA" id="ARBA00023242"/>
    </source>
</evidence>
<evidence type="ECO:0000256" key="1">
    <source>
        <dbReference type="ARBA" id="ARBA00004123"/>
    </source>
</evidence>
<dbReference type="RefSeq" id="XP_029105631.1">
    <property type="nucleotide sequence ID" value="XM_029249798.1"/>
</dbReference>
<dbReference type="RefSeq" id="XP_029105628.1">
    <property type="nucleotide sequence ID" value="XM_029249795.1"/>
</dbReference>
<dbReference type="SUPFAM" id="SSF47370">
    <property type="entry name" value="Bromodomain"/>
    <property type="match status" value="1"/>
</dbReference>
<keyword evidence="8" id="KW-0539">Nucleus</keyword>
<evidence type="ECO:0000256" key="7">
    <source>
        <dbReference type="ARBA" id="ARBA00023117"/>
    </source>
</evidence>
<gene>
    <name evidence="16" type="primary">LOC108939917</name>
</gene>
<dbReference type="AlphaFoldDB" id="A0A8C9RRM9"/>
<feature type="region of interest" description="Disordered" evidence="12">
    <location>
        <begin position="647"/>
        <end position="669"/>
    </location>
</feature>
<dbReference type="InterPro" id="IPR013083">
    <property type="entry name" value="Znf_RING/FYVE/PHD"/>
</dbReference>
<dbReference type="GO" id="GO:0005634">
    <property type="term" value="C:nucleus"/>
    <property type="evidence" value="ECO:0007669"/>
    <property type="project" value="UniProtKB-SubCell"/>
</dbReference>
<dbReference type="GO" id="GO:0008270">
    <property type="term" value="F:zinc ion binding"/>
    <property type="evidence" value="ECO:0007669"/>
    <property type="project" value="UniProtKB-KW"/>
</dbReference>
<feature type="compositionally biased region" description="Basic residues" evidence="12">
    <location>
        <begin position="1128"/>
        <end position="1146"/>
    </location>
</feature>
<organism evidence="16 17">
    <name type="scientific">Scleropages formosus</name>
    <name type="common">Asian bonytongue</name>
    <name type="synonym">Osteoglossum formosum</name>
    <dbReference type="NCBI Taxonomy" id="113540"/>
    <lineage>
        <taxon>Eukaryota</taxon>
        <taxon>Metazoa</taxon>
        <taxon>Chordata</taxon>
        <taxon>Craniata</taxon>
        <taxon>Vertebrata</taxon>
        <taxon>Euteleostomi</taxon>
        <taxon>Actinopterygii</taxon>
        <taxon>Neopterygii</taxon>
        <taxon>Teleostei</taxon>
        <taxon>Osteoglossocephala</taxon>
        <taxon>Osteoglossomorpha</taxon>
        <taxon>Osteoglossiformes</taxon>
        <taxon>Osteoglossidae</taxon>
        <taxon>Scleropages</taxon>
    </lineage>
</organism>
<protein>
    <submittedName>
        <fullName evidence="16">Tripartite motif containing 66</fullName>
    </submittedName>
</protein>
<evidence type="ECO:0000259" key="15">
    <source>
        <dbReference type="PROSITE" id="PS50119"/>
    </source>
</evidence>
<dbReference type="SMART" id="SM00336">
    <property type="entry name" value="BBOX"/>
    <property type="match status" value="1"/>
</dbReference>
<dbReference type="InterPro" id="IPR001965">
    <property type="entry name" value="Znf_PHD"/>
</dbReference>
<evidence type="ECO:0000256" key="11">
    <source>
        <dbReference type="SAM" id="Coils"/>
    </source>
</evidence>
<dbReference type="PANTHER" id="PTHR45915">
    <property type="entry name" value="TRANSCRIPTION INTERMEDIARY FACTOR"/>
    <property type="match status" value="1"/>
</dbReference>
<feature type="compositionally biased region" description="Low complexity" evidence="12">
    <location>
        <begin position="521"/>
        <end position="537"/>
    </location>
</feature>
<dbReference type="FunFam" id="3.30.40.10:FF:000123">
    <property type="entry name" value="E3 ubiquitin-protein ligase TRIM33"/>
    <property type="match status" value="1"/>
</dbReference>
<dbReference type="Pfam" id="PF00439">
    <property type="entry name" value="Bromodomain"/>
    <property type="match status" value="1"/>
</dbReference>
<evidence type="ECO:0000259" key="13">
    <source>
        <dbReference type="PROSITE" id="PS50014"/>
    </source>
</evidence>
<keyword evidence="17" id="KW-1185">Reference proteome</keyword>
<comment type="subcellular location">
    <subcellularLocation>
        <location evidence="1">Nucleus</location>
    </subcellularLocation>
</comment>
<feature type="region of interest" description="Disordered" evidence="12">
    <location>
        <begin position="399"/>
        <end position="447"/>
    </location>
</feature>
<evidence type="ECO:0000256" key="6">
    <source>
        <dbReference type="ARBA" id="ARBA00023054"/>
    </source>
</evidence>
<dbReference type="RefSeq" id="XP_029105627.1">
    <property type="nucleotide sequence ID" value="XM_029249794.1"/>
</dbReference>
<proteinExistence type="predicted"/>
<keyword evidence="3" id="KW-0677">Repeat</keyword>
<feature type="compositionally biased region" description="Pro residues" evidence="12">
    <location>
        <begin position="430"/>
        <end position="443"/>
    </location>
</feature>
<reference evidence="16" key="2">
    <citation type="submission" date="2025-08" db="UniProtKB">
        <authorList>
            <consortium name="Ensembl"/>
        </authorList>
    </citation>
    <scope>IDENTIFICATION</scope>
</reference>
<dbReference type="InterPro" id="IPR037372">
    <property type="entry name" value="TRIM66_Bbox1_Znf"/>
</dbReference>
<dbReference type="PROSITE" id="PS50016">
    <property type="entry name" value="ZF_PHD_2"/>
    <property type="match status" value="1"/>
</dbReference>
<dbReference type="InterPro" id="IPR019786">
    <property type="entry name" value="Zinc_finger_PHD-type_CS"/>
</dbReference>
<dbReference type="PANTHER" id="PTHR45915:SF7">
    <property type="entry name" value="TRIPARTITE MOTIF-CONTAINING PROTEIN 66"/>
    <property type="match status" value="1"/>
</dbReference>
<dbReference type="Proteomes" id="UP000694397">
    <property type="component" value="Chromosome 2"/>
</dbReference>
<keyword evidence="2" id="KW-0479">Metal-binding</keyword>
<dbReference type="InterPro" id="IPR003649">
    <property type="entry name" value="Bbox_C"/>
</dbReference>
<feature type="region of interest" description="Disordered" evidence="12">
    <location>
        <begin position="466"/>
        <end position="613"/>
    </location>
</feature>
<dbReference type="GeneID" id="108939917"/>
<keyword evidence="4 9" id="KW-0863">Zinc-finger</keyword>
<dbReference type="InterPro" id="IPR011011">
    <property type="entry name" value="Znf_FYVE_PHD"/>
</dbReference>
<evidence type="ECO:0000256" key="5">
    <source>
        <dbReference type="ARBA" id="ARBA00022833"/>
    </source>
</evidence>
<dbReference type="Gene3D" id="3.30.40.10">
    <property type="entry name" value="Zinc/RING finger domain, C3HC4 (zinc finger)"/>
    <property type="match status" value="1"/>
</dbReference>
<evidence type="ECO:0000256" key="3">
    <source>
        <dbReference type="ARBA" id="ARBA00022737"/>
    </source>
</evidence>
<dbReference type="RefSeq" id="XP_029105630.1">
    <property type="nucleotide sequence ID" value="XM_029249797.1"/>
</dbReference>
<dbReference type="InterPro" id="IPR019787">
    <property type="entry name" value="Znf_PHD-finger"/>
</dbReference>
<feature type="compositionally biased region" description="Acidic residues" evidence="12">
    <location>
        <begin position="794"/>
        <end position="851"/>
    </location>
</feature>
<dbReference type="GO" id="GO:0000785">
    <property type="term" value="C:chromatin"/>
    <property type="evidence" value="ECO:0007669"/>
    <property type="project" value="TreeGrafter"/>
</dbReference>
<feature type="domain" description="Bromo" evidence="13">
    <location>
        <begin position="1002"/>
        <end position="1074"/>
    </location>
</feature>
<feature type="compositionally biased region" description="Polar residues" evidence="12">
    <location>
        <begin position="404"/>
        <end position="420"/>
    </location>
</feature>
<dbReference type="Pfam" id="PF00643">
    <property type="entry name" value="zf-B_box"/>
    <property type="match status" value="1"/>
</dbReference>
<reference evidence="16" key="3">
    <citation type="submission" date="2025-09" db="UniProtKB">
        <authorList>
            <consortium name="Ensembl"/>
        </authorList>
    </citation>
    <scope>IDENTIFICATION</scope>
</reference>
<dbReference type="Gene3D" id="1.20.920.10">
    <property type="entry name" value="Bromodomain-like"/>
    <property type="match status" value="1"/>
</dbReference>
<dbReference type="SMART" id="SM00249">
    <property type="entry name" value="PHD"/>
    <property type="match status" value="1"/>
</dbReference>
<dbReference type="SUPFAM" id="SSF57845">
    <property type="entry name" value="B-box zinc-binding domain"/>
    <property type="match status" value="1"/>
</dbReference>
<accession>A0A8C9RRM9</accession>
<dbReference type="KEGG" id="sfm:108939917"/>
<feature type="compositionally biased region" description="Low complexity" evidence="12">
    <location>
        <begin position="555"/>
        <end position="567"/>
    </location>
</feature>
<dbReference type="RefSeq" id="XP_029105629.1">
    <property type="nucleotide sequence ID" value="XM_029249796.1"/>
</dbReference>
<feature type="compositionally biased region" description="Low complexity" evidence="12">
    <location>
        <begin position="474"/>
        <end position="501"/>
    </location>
</feature>
<evidence type="ECO:0000256" key="9">
    <source>
        <dbReference type="PROSITE-ProRule" id="PRU00024"/>
    </source>
</evidence>
<sequence length="1146" mass="126665">MSCGSVWRKPHPDVHMARLCSDCREPGGARSLCTLCNKQLCCRCADLHQHPNRTAPPLHPLEPDAPPTSAGSVRWLTGAPPCPLHGQELLELFCETCDVLSCSRCHLSSHADHRLVHVRQALRDQQWLFENLTAQLEDKRSAMENSAKQIESRIHGIKVLQRKAENQIKMAKMIIMNELNKRTNLLTEQLKKMSGDVKQQLEAHLQGLVELCSELGHMQSFLAWATSHHRRTQLLFGKELITFQMQRLFESHTHADLGPPVKIRFNWDASFWTKQISTLGQLTAEGGSRPPPESRACPGVLRPRPIACPALPASLCHRALQQACGFQAYFQPQPCCPRCVDPKAPGDPCDLLVNSGRGSPGSQGRCVPLKPYAKQVDVENVQQNSSSQLCPPREAWEKEGLQDPVTQTQHHPQQLSSGQDSRGCGFGSSPPEPLQRCPEPPPTGVHSWVDLDQLKLVMKRSRLEVDRQRPRAVADPGGLDLGGAEAEEPQQQQPQQQQGEPSPVPACNADPTANWQSLEGARLLPSSSCSRSVSASPEMSLPVRGSQWGRRPESRSAPSPTHTPAPSLRDARPTGAARNLATAGGEQGNATGQAPRRLVSEGAEPVTPPPTQTCHRLSVLRSWHVSTYKSESDNAYAYKEVGAEQRNGRLGASSQENISSPREAVVAGPRQSTVLHGCLERMKARATAGQQPLQAQKQCSPHLCPDLHPAGGTEEHRIQAGASEERVPTTDMNRLPPNSLDQTPSCSLPEYPQIEPCSQERLEQHPSLIQRRPQADLESDAGPESESEPRSETEPDIESEPDLESEADLEPELDQNPESDMGLESDQQPELELEPQQESEVDIDSNPELESEMASAQPEESEPDVEPGAQGEAEPCLESEIGLSADAGAYTMVPSVEDSIPSECSDRHAGGGVEMENEDFCAVCLNGGDLLCCDRCPKVFHLSCHVPPLLSFPTGDWVCTLCRDVQKPEVEYDCESSKGKGAQHGLSACDRRKCEKLTLFIYCNILSGPFHEPVSPLARHYYQIIKKPMDLSVIRSKLTKKGPQQYCTPEEFVADVLLMFRNCAKFNYPDSEVAQAGQSLEIFFNSKLEEIYPERTFPALDDDSDSDDYEDFPTAGMAGFPWPDGREHSHRKRKRRRSLNWRKHHF</sequence>
<feature type="compositionally biased region" description="Basic and acidic residues" evidence="12">
    <location>
        <begin position="713"/>
        <end position="728"/>
    </location>
</feature>
<feature type="region of interest" description="Disordered" evidence="12">
    <location>
        <begin position="700"/>
        <end position="874"/>
    </location>
</feature>
<keyword evidence="7 10" id="KW-0103">Bromodomain</keyword>
<dbReference type="OrthoDB" id="1870062at2759"/>
<dbReference type="InterPro" id="IPR000315">
    <property type="entry name" value="Znf_B-box"/>
</dbReference>
<feature type="domain" description="B box-type" evidence="15">
    <location>
        <begin position="15"/>
        <end position="58"/>
    </location>
</feature>
<dbReference type="Pfam" id="PF25287">
    <property type="entry name" value="zf-B_box_Trim66"/>
    <property type="match status" value="1"/>
</dbReference>
<feature type="region of interest" description="Disordered" evidence="12">
    <location>
        <begin position="1115"/>
        <end position="1146"/>
    </location>
</feature>
<dbReference type="SUPFAM" id="SSF57903">
    <property type="entry name" value="FYVE/PHD zinc finger"/>
    <property type="match status" value="1"/>
</dbReference>
<evidence type="ECO:0000256" key="10">
    <source>
        <dbReference type="PROSITE-ProRule" id="PRU00035"/>
    </source>
</evidence>
<keyword evidence="6 11" id="KW-0175">Coiled coil</keyword>
<evidence type="ECO:0000256" key="4">
    <source>
        <dbReference type="ARBA" id="ARBA00022771"/>
    </source>
</evidence>
<evidence type="ECO:0000256" key="12">
    <source>
        <dbReference type="SAM" id="MobiDB-lite"/>
    </source>
</evidence>
<evidence type="ECO:0000256" key="2">
    <source>
        <dbReference type="ARBA" id="ARBA00022723"/>
    </source>
</evidence>
<evidence type="ECO:0000259" key="14">
    <source>
        <dbReference type="PROSITE" id="PS50016"/>
    </source>
</evidence>
<dbReference type="SMART" id="SM00297">
    <property type="entry name" value="BROMO"/>
    <property type="match status" value="1"/>
</dbReference>
<dbReference type="Pfam" id="PF00628">
    <property type="entry name" value="PHD"/>
    <property type="match status" value="1"/>
</dbReference>
<dbReference type="Gene3D" id="3.30.160.60">
    <property type="entry name" value="Classic Zinc Finger"/>
    <property type="match status" value="1"/>
</dbReference>
<dbReference type="GeneTree" id="ENSGT00940000159240"/>
<dbReference type="Ensembl" id="ENSSFOT00015022453.2">
    <property type="protein sequence ID" value="ENSSFOP00015022206.2"/>
    <property type="gene ID" value="ENSSFOG00015014289.2"/>
</dbReference>
<dbReference type="PROSITE" id="PS50014">
    <property type="entry name" value="BROMODOMAIN_2"/>
    <property type="match status" value="1"/>
</dbReference>
<dbReference type="RefSeq" id="XP_029105632.1">
    <property type="nucleotide sequence ID" value="XM_029249799.1"/>
</dbReference>
<dbReference type="PROSITE" id="PS50119">
    <property type="entry name" value="ZF_BBOX"/>
    <property type="match status" value="2"/>
</dbReference>
<dbReference type="SMART" id="SM00502">
    <property type="entry name" value="BBC"/>
    <property type="match status" value="1"/>
</dbReference>
<feature type="domain" description="B box-type" evidence="15">
    <location>
        <begin position="77"/>
        <end position="118"/>
    </location>
</feature>
<feature type="coiled-coil region" evidence="11">
    <location>
        <begin position="129"/>
        <end position="196"/>
    </location>
</feature>
<dbReference type="PROSITE" id="PS01359">
    <property type="entry name" value="ZF_PHD_1"/>
    <property type="match status" value="1"/>
</dbReference>
<evidence type="ECO:0000313" key="17">
    <source>
        <dbReference type="Proteomes" id="UP000694397"/>
    </source>
</evidence>
<evidence type="ECO:0000313" key="16">
    <source>
        <dbReference type="Ensembl" id="ENSSFOP00015022206.2"/>
    </source>
</evidence>
<feature type="compositionally biased region" description="Acidic residues" evidence="12">
    <location>
        <begin position="777"/>
        <end position="786"/>
    </location>
</feature>